<gene>
    <name evidence="5" type="ORF">NR989_04655</name>
</gene>
<dbReference type="InterPro" id="IPR027278">
    <property type="entry name" value="ACCD_DCysDesulf"/>
</dbReference>
<dbReference type="InterPro" id="IPR036052">
    <property type="entry name" value="TrpB-like_PALP_sf"/>
</dbReference>
<sequence length="325" mass="36557">MIIDKKPIKTPLTPIKSRLFDKYQVNVWVKRDDLNHSTVQGNKWHKLKNNLLQAKKQGKDTIITFGGAYSNHIAATAAAAKAEGFQSIGIIRGDELENEPEKWSNTLTTAFNNGMQFKFISRAAYRQKEDASFLSSLQNQYPSAFIIPEGGSNQYAILGFKDLVKDINEQCPEWTQIYCAVGTGGTLAGLIHFSQILQTQDTFLKPYSIKKILGVPVLKQGEYLALQIQNLLQDSENIKVKKTNNMTDINWKLLTQYHDGGYAKQSAKGKNFQHSFEKEFSILLDPVYTSKMVYAFYDQLKTGKIPKGSNIILLHTGGLQGRKTP</sequence>
<evidence type="ECO:0000313" key="5">
    <source>
        <dbReference type="EMBL" id="WEJ63548.1"/>
    </source>
</evidence>
<dbReference type="PIRSF" id="PIRSF006278">
    <property type="entry name" value="ACCD_DCysDesulf"/>
    <property type="match status" value="1"/>
</dbReference>
<name>A0ABY8CC31_9GAMM</name>
<evidence type="ECO:0000313" key="6">
    <source>
        <dbReference type="Proteomes" id="UP001222275"/>
    </source>
</evidence>
<dbReference type="Gene3D" id="3.40.50.1100">
    <property type="match status" value="2"/>
</dbReference>
<organism evidence="5 6">
    <name type="scientific">Thiomicrorhabdus lithotrophica</name>
    <dbReference type="NCBI Taxonomy" id="2949997"/>
    <lineage>
        <taxon>Bacteria</taxon>
        <taxon>Pseudomonadati</taxon>
        <taxon>Pseudomonadota</taxon>
        <taxon>Gammaproteobacteria</taxon>
        <taxon>Thiotrichales</taxon>
        <taxon>Piscirickettsiaceae</taxon>
        <taxon>Thiomicrorhabdus</taxon>
    </lineage>
</organism>
<dbReference type="SUPFAM" id="SSF53686">
    <property type="entry name" value="Tryptophan synthase beta subunit-like PLP-dependent enzymes"/>
    <property type="match status" value="1"/>
</dbReference>
<evidence type="ECO:0000259" key="4">
    <source>
        <dbReference type="Pfam" id="PF00291"/>
    </source>
</evidence>
<keyword evidence="3" id="KW-0663">Pyridoxal phosphate</keyword>
<protein>
    <submittedName>
        <fullName evidence="5">Pyridoxal-phosphate dependent enzyme</fullName>
    </submittedName>
</protein>
<dbReference type="PANTHER" id="PTHR43780:SF2">
    <property type="entry name" value="1-AMINOCYCLOPROPANE-1-CARBOXYLATE DEAMINASE-RELATED"/>
    <property type="match status" value="1"/>
</dbReference>
<dbReference type="InterPro" id="IPR001926">
    <property type="entry name" value="TrpB-like_PALP"/>
</dbReference>
<feature type="domain" description="Tryptophan synthase beta chain-like PALP" evidence="4">
    <location>
        <begin position="9"/>
        <end position="317"/>
    </location>
</feature>
<dbReference type="RefSeq" id="WP_275595805.1">
    <property type="nucleotide sequence ID" value="NZ_CP102381.1"/>
</dbReference>
<proteinExistence type="inferred from homology"/>
<dbReference type="Pfam" id="PF00291">
    <property type="entry name" value="PALP"/>
    <property type="match status" value="1"/>
</dbReference>
<evidence type="ECO:0000256" key="1">
    <source>
        <dbReference type="ARBA" id="ARBA00001933"/>
    </source>
</evidence>
<evidence type="ECO:0000256" key="3">
    <source>
        <dbReference type="ARBA" id="ARBA00022898"/>
    </source>
</evidence>
<comment type="similarity">
    <text evidence="2">Belongs to the ACC deaminase/D-cysteine desulfhydrase family.</text>
</comment>
<dbReference type="PANTHER" id="PTHR43780">
    <property type="entry name" value="1-AMINOCYCLOPROPANE-1-CARBOXYLATE DEAMINASE-RELATED"/>
    <property type="match status" value="1"/>
</dbReference>
<comment type="cofactor">
    <cofactor evidence="1">
        <name>pyridoxal 5'-phosphate</name>
        <dbReference type="ChEBI" id="CHEBI:597326"/>
    </cofactor>
</comment>
<accession>A0ABY8CC31</accession>
<dbReference type="Proteomes" id="UP001222275">
    <property type="component" value="Chromosome"/>
</dbReference>
<dbReference type="EMBL" id="CP102381">
    <property type="protein sequence ID" value="WEJ63548.1"/>
    <property type="molecule type" value="Genomic_DNA"/>
</dbReference>
<reference evidence="5 6" key="1">
    <citation type="submission" date="2022-06" db="EMBL/GenBank/DDBJ databases">
        <title>Thiomicrohabdus sp. nov, an obligately chemolithoautotrophic, sulfur-oxidizing bacterium isolated from beach of Guanyin Mountain. Amoy.</title>
        <authorList>
            <person name="Zhu H."/>
        </authorList>
    </citation>
    <scope>NUCLEOTIDE SEQUENCE [LARGE SCALE GENOMIC DNA]</scope>
    <source>
        <strain evidence="5 6">XGS-01</strain>
    </source>
</reference>
<keyword evidence="6" id="KW-1185">Reference proteome</keyword>
<evidence type="ECO:0000256" key="2">
    <source>
        <dbReference type="ARBA" id="ARBA00008639"/>
    </source>
</evidence>